<dbReference type="PANTHER" id="PTHR47222">
    <property type="entry name" value="ZINC FINGER PROTEIN 532-RELATED"/>
    <property type="match status" value="1"/>
</dbReference>
<feature type="region of interest" description="Disordered" evidence="2">
    <location>
        <begin position="535"/>
        <end position="583"/>
    </location>
</feature>
<feature type="compositionally biased region" description="Low complexity" evidence="2">
    <location>
        <begin position="111"/>
        <end position="140"/>
    </location>
</feature>
<dbReference type="InterPro" id="IPR057356">
    <property type="entry name" value="Znf-C2H2_ZNF592"/>
</dbReference>
<evidence type="ECO:0000256" key="2">
    <source>
        <dbReference type="SAM" id="MobiDB-lite"/>
    </source>
</evidence>
<feature type="region of interest" description="Disordered" evidence="2">
    <location>
        <begin position="108"/>
        <end position="262"/>
    </location>
</feature>
<gene>
    <name evidence="4" type="primary">ZNF687</name>
</gene>
<dbReference type="Ensembl" id="ENSLCAT00010049778.1">
    <property type="protein sequence ID" value="ENSLCAP00010048573.1"/>
    <property type="gene ID" value="ENSLCAG00010022589.1"/>
</dbReference>
<dbReference type="InterPro" id="IPR045914">
    <property type="entry name" value="Zn532-like"/>
</dbReference>
<proteinExistence type="predicted"/>
<dbReference type="AlphaFoldDB" id="A0A4W6FBH4"/>
<keyword evidence="5" id="KW-1185">Reference proteome</keyword>
<dbReference type="PANTHER" id="PTHR47222:SF2">
    <property type="entry name" value="ZINC FINGER PROTEIN 687"/>
    <property type="match status" value="1"/>
</dbReference>
<dbReference type="Pfam" id="PF25412">
    <property type="entry name" value="zf-C2H2_ZNF592"/>
    <property type="match status" value="1"/>
</dbReference>
<keyword evidence="1" id="KW-0862">Zinc</keyword>
<dbReference type="Proteomes" id="UP000314980">
    <property type="component" value="Unassembled WGS sequence"/>
</dbReference>
<dbReference type="GeneTree" id="ENSGT00940000156524"/>
<feature type="compositionally biased region" description="Pro residues" evidence="2">
    <location>
        <begin position="141"/>
        <end position="153"/>
    </location>
</feature>
<dbReference type="SMART" id="SM00355">
    <property type="entry name" value="ZnF_C2H2"/>
    <property type="match status" value="4"/>
</dbReference>
<dbReference type="GO" id="GO:0008270">
    <property type="term" value="F:zinc ion binding"/>
    <property type="evidence" value="ECO:0007669"/>
    <property type="project" value="UniProtKB-KW"/>
</dbReference>
<organism evidence="4 5">
    <name type="scientific">Lates calcarifer</name>
    <name type="common">Barramundi</name>
    <name type="synonym">Holocentrus calcarifer</name>
    <dbReference type="NCBI Taxonomy" id="8187"/>
    <lineage>
        <taxon>Eukaryota</taxon>
        <taxon>Metazoa</taxon>
        <taxon>Chordata</taxon>
        <taxon>Craniata</taxon>
        <taxon>Vertebrata</taxon>
        <taxon>Euteleostomi</taxon>
        <taxon>Actinopterygii</taxon>
        <taxon>Neopterygii</taxon>
        <taxon>Teleostei</taxon>
        <taxon>Neoteleostei</taxon>
        <taxon>Acanthomorphata</taxon>
        <taxon>Carangaria</taxon>
        <taxon>Carangaria incertae sedis</taxon>
        <taxon>Centropomidae</taxon>
        <taxon>Lates</taxon>
    </lineage>
</organism>
<reference evidence="4" key="3">
    <citation type="submission" date="2025-09" db="UniProtKB">
        <authorList>
            <consortium name="Ensembl"/>
        </authorList>
    </citation>
    <scope>IDENTIFICATION</scope>
</reference>
<feature type="domain" description="C2H2-type" evidence="3">
    <location>
        <begin position="598"/>
        <end position="626"/>
    </location>
</feature>
<accession>A0A4W6FBH4</accession>
<keyword evidence="1" id="KW-0479">Metal-binding</keyword>
<dbReference type="InterPro" id="IPR013087">
    <property type="entry name" value="Znf_C2H2_type"/>
</dbReference>
<feature type="compositionally biased region" description="Polar residues" evidence="2">
    <location>
        <begin position="219"/>
        <end position="236"/>
    </location>
</feature>
<feature type="domain" description="C2H2-type" evidence="3">
    <location>
        <begin position="454"/>
        <end position="472"/>
    </location>
</feature>
<evidence type="ECO:0000313" key="5">
    <source>
        <dbReference type="Proteomes" id="UP000314980"/>
    </source>
</evidence>
<evidence type="ECO:0000256" key="1">
    <source>
        <dbReference type="PROSITE-ProRule" id="PRU00042"/>
    </source>
</evidence>
<keyword evidence="1" id="KW-0863">Zinc-finger</keyword>
<protein>
    <submittedName>
        <fullName evidence="4">Zinc finger protein 687b</fullName>
    </submittedName>
</protein>
<reference evidence="4" key="2">
    <citation type="submission" date="2025-08" db="UniProtKB">
        <authorList>
            <consortium name="Ensembl"/>
        </authorList>
    </citation>
    <scope>IDENTIFICATION</scope>
</reference>
<sequence>MGDMKTPDFDDLLAAFDIPDIDAKEAIQSAPDEAEGPHGAAGAPLGKPDSVVGGVGSSLRPPSPSDPQADTSIVSVIVKNKVRLETVDGGDGDADQDPIDVIAGVDVGPRLGASSLPSSSSLSAGSSPLAAGGPVGLASPFFPPSKPLLPTPPSALSSHPLHSSQPFNGAPKSGPAGFQHQQMEEDDSDPDLGSPLSDSVSTQPTSSTASHPKPGDTPSGASLTSSTPQSGSTESPQLEDRHPEHVIEERDSPESPEPEMPKSTAWLLPAASGAPSRPLKVRIKTIKTSTGGITRTVTRVAPKGGAAGKGLDPKGQTGERKVLGNKAQKLEASPSHMTTTSQKVSALNALPVSTLAASSVMLAAATKVQNKMAASDKAKTANGGSGTIIGGTLQPNKPASIVNSTGAVISRSQSSLVEAFNKILNSKNLLPSYKPDLSAPPPPEWGLPLPATGYRCLECGDAFALERSLARHYDRRSLRIEVTCNHCAKRLAFFNKCSLLLHAREHKERGLVMQCSHLVMRPVTVEQMIGQQDITPIGVSSPSTTPGGPAVSANSSPLKDATSPAASQPRPVRRAPQGPQALMPLPCKKAEGLQYNNFKCPECQTQFSGKAELVTHFQQIRAAPNSCSPPMMLPNSCAVSAHQRIHKHRAPHVCPECGGIARQASFQTHLEEACLHFARRIGYRCVDTWCVVICKLLFTYHMTTTVTSR</sequence>
<dbReference type="PROSITE" id="PS50157">
    <property type="entry name" value="ZINC_FINGER_C2H2_2"/>
    <property type="match status" value="2"/>
</dbReference>
<evidence type="ECO:0000313" key="4">
    <source>
        <dbReference type="Ensembl" id="ENSLCAP00010048573.1"/>
    </source>
</evidence>
<reference evidence="5" key="1">
    <citation type="submission" date="2015-09" db="EMBL/GenBank/DDBJ databases">
        <authorList>
            <person name="Sai Rama Sridatta P."/>
        </authorList>
    </citation>
    <scope>NUCLEOTIDE SEQUENCE [LARGE SCALE GENOMIC DNA]</scope>
</reference>
<feature type="compositionally biased region" description="Basic and acidic residues" evidence="2">
    <location>
        <begin position="238"/>
        <end position="253"/>
    </location>
</feature>
<feature type="region of interest" description="Disordered" evidence="2">
    <location>
        <begin position="23"/>
        <end position="72"/>
    </location>
</feature>
<evidence type="ECO:0000259" key="3">
    <source>
        <dbReference type="PROSITE" id="PS50157"/>
    </source>
</evidence>
<feature type="compositionally biased region" description="Polar residues" evidence="2">
    <location>
        <begin position="535"/>
        <end position="557"/>
    </location>
</feature>
<feature type="compositionally biased region" description="Low complexity" evidence="2">
    <location>
        <begin position="154"/>
        <end position="166"/>
    </location>
</feature>
<feature type="compositionally biased region" description="Low complexity" evidence="2">
    <location>
        <begin position="37"/>
        <end position="48"/>
    </location>
</feature>
<name>A0A4W6FBH4_LATCA</name>
<feature type="compositionally biased region" description="Low complexity" evidence="2">
    <location>
        <begin position="191"/>
        <end position="201"/>
    </location>
</feature>